<evidence type="ECO:0000256" key="3">
    <source>
        <dbReference type="ARBA" id="ARBA00023122"/>
    </source>
</evidence>
<protein>
    <submittedName>
        <fullName evidence="9">Arabinose-5-phosphate isomerase</fullName>
    </submittedName>
</protein>
<evidence type="ECO:0000259" key="7">
    <source>
        <dbReference type="PROSITE" id="PS51371"/>
    </source>
</evidence>
<dbReference type="Gene3D" id="3.10.580.10">
    <property type="entry name" value="CBS-domain"/>
    <property type="match status" value="1"/>
</dbReference>
<dbReference type="CDD" id="cd05014">
    <property type="entry name" value="SIS_Kpsf"/>
    <property type="match status" value="1"/>
</dbReference>
<dbReference type="InterPro" id="IPR046348">
    <property type="entry name" value="SIS_dom_sf"/>
</dbReference>
<accession>A0A1T4YYH4</accession>
<keyword evidence="3 6" id="KW-0129">CBS domain</keyword>
<dbReference type="GO" id="GO:0097367">
    <property type="term" value="F:carbohydrate derivative binding"/>
    <property type="evidence" value="ECO:0007669"/>
    <property type="project" value="InterPro"/>
</dbReference>
<dbReference type="OrthoDB" id="9762536at2"/>
<dbReference type="PIRSF" id="PIRSF004692">
    <property type="entry name" value="KdsD_KpsF"/>
    <property type="match status" value="1"/>
</dbReference>
<dbReference type="STRING" id="48467.SAMN02745166_04561"/>
<dbReference type="InterPro" id="IPR004800">
    <property type="entry name" value="KdsD/KpsF-type"/>
</dbReference>
<feature type="site" description="Catalytically relevant" evidence="5">
    <location>
        <position position="187"/>
    </location>
</feature>
<feature type="site" description="Catalytically relevant" evidence="5">
    <location>
        <position position="105"/>
    </location>
</feature>
<dbReference type="GO" id="GO:0019146">
    <property type="term" value="F:arabinose-5-phosphate isomerase activity"/>
    <property type="evidence" value="ECO:0007669"/>
    <property type="project" value="UniProtKB-ARBA"/>
</dbReference>
<reference evidence="10" key="1">
    <citation type="submission" date="2017-02" db="EMBL/GenBank/DDBJ databases">
        <authorList>
            <person name="Varghese N."/>
            <person name="Submissions S."/>
        </authorList>
    </citation>
    <scope>NUCLEOTIDE SEQUENCE [LARGE SCALE GENOMIC DNA]</scope>
    <source>
        <strain evidence="10">ATCC 700200</strain>
    </source>
</reference>
<gene>
    <name evidence="9" type="ORF">SAMN02745166_04561</name>
</gene>
<evidence type="ECO:0000313" key="10">
    <source>
        <dbReference type="Proteomes" id="UP000190774"/>
    </source>
</evidence>
<dbReference type="InterPro" id="IPR000644">
    <property type="entry name" value="CBS_dom"/>
</dbReference>
<feature type="site" description="Catalytically relevant" evidence="5">
    <location>
        <position position="146"/>
    </location>
</feature>
<feature type="domain" description="SIS" evidence="8">
    <location>
        <begin position="32"/>
        <end position="178"/>
    </location>
</feature>
<dbReference type="Proteomes" id="UP000190774">
    <property type="component" value="Unassembled WGS sequence"/>
</dbReference>
<dbReference type="PROSITE" id="PS51464">
    <property type="entry name" value="SIS"/>
    <property type="match status" value="1"/>
</dbReference>
<dbReference type="PANTHER" id="PTHR42745:SF1">
    <property type="entry name" value="ARABINOSE 5-PHOSPHATE ISOMERASE KDSD"/>
    <property type="match status" value="1"/>
</dbReference>
<dbReference type="GO" id="GO:0005975">
    <property type="term" value="P:carbohydrate metabolic process"/>
    <property type="evidence" value="ECO:0007669"/>
    <property type="project" value="InterPro"/>
</dbReference>
<name>A0A1T4YYH4_9BACT</name>
<keyword evidence="2" id="KW-0677">Repeat</keyword>
<dbReference type="EMBL" id="FUYE01000021">
    <property type="protein sequence ID" value="SKB06860.1"/>
    <property type="molecule type" value="Genomic_DNA"/>
</dbReference>
<proteinExistence type="inferred from homology"/>
<dbReference type="InterPro" id="IPR001347">
    <property type="entry name" value="SIS_dom"/>
</dbReference>
<comment type="similarity">
    <text evidence="1 4">Belongs to the SIS family. GutQ/KpsF subfamily.</text>
</comment>
<evidence type="ECO:0000256" key="5">
    <source>
        <dbReference type="PIRSR" id="PIRSR004692-3"/>
    </source>
</evidence>
<keyword evidence="9" id="KW-0413">Isomerase</keyword>
<dbReference type="InterPro" id="IPR046342">
    <property type="entry name" value="CBS_dom_sf"/>
</dbReference>
<evidence type="ECO:0000313" key="9">
    <source>
        <dbReference type="EMBL" id="SKB06860.1"/>
    </source>
</evidence>
<dbReference type="CDD" id="cd04604">
    <property type="entry name" value="CBS_pair_SIS_assoc"/>
    <property type="match status" value="1"/>
</dbReference>
<dbReference type="PANTHER" id="PTHR42745">
    <property type="match status" value="1"/>
</dbReference>
<keyword evidence="10" id="KW-1185">Reference proteome</keyword>
<organism evidence="9 10">
    <name type="scientific">Prosthecobacter debontii</name>
    <dbReference type="NCBI Taxonomy" id="48467"/>
    <lineage>
        <taxon>Bacteria</taxon>
        <taxon>Pseudomonadati</taxon>
        <taxon>Verrucomicrobiota</taxon>
        <taxon>Verrucomicrobiia</taxon>
        <taxon>Verrucomicrobiales</taxon>
        <taxon>Verrucomicrobiaceae</taxon>
        <taxon>Prosthecobacter</taxon>
    </lineage>
</organism>
<evidence type="ECO:0000256" key="6">
    <source>
        <dbReference type="PROSITE-ProRule" id="PRU00703"/>
    </source>
</evidence>
<dbReference type="SMART" id="SM00116">
    <property type="entry name" value="CBS"/>
    <property type="match status" value="2"/>
</dbReference>
<sequence>MNYPDLARRVIRLEIEELERLHERIGEAFSQAIQMLQDCLATRGKIIVCGVGKSGNIGRKLTATLNSTGATTVCLDVGDALHGDLGVIAPGDLAILLSYSGETSELLGILPHLKRLDLPMIAITGGASSTLARTAHCVLDVAVTQEACPLNLAPTASTTTMLVLCDALAMVLLEARGFKQEDFARLHPGGSLGRALLTRVADVMRHGDQVAIVTPSTTVQDALQAMTQARSGAAIVRYPDGSLAGVFTHGDFVRAFQKDHTIAPHPVADHMTPRPVSIQADKLAAEVLSTLQKNRVDDVVVIDSEGRPVGLVDTQDLTRLRLV</sequence>
<evidence type="ECO:0000256" key="4">
    <source>
        <dbReference type="PIRNR" id="PIRNR004692"/>
    </source>
</evidence>
<dbReference type="FunFam" id="3.40.50.10490:FF:000011">
    <property type="entry name" value="Arabinose 5-phosphate isomerase"/>
    <property type="match status" value="1"/>
</dbReference>
<dbReference type="GO" id="GO:1901135">
    <property type="term" value="P:carbohydrate derivative metabolic process"/>
    <property type="evidence" value="ECO:0007669"/>
    <property type="project" value="InterPro"/>
</dbReference>
<dbReference type="NCBIfam" id="TIGR00393">
    <property type="entry name" value="kpsF"/>
    <property type="match status" value="1"/>
</dbReference>
<dbReference type="SUPFAM" id="SSF53697">
    <property type="entry name" value="SIS domain"/>
    <property type="match status" value="1"/>
</dbReference>
<dbReference type="SUPFAM" id="SSF54631">
    <property type="entry name" value="CBS-domain pair"/>
    <property type="match status" value="1"/>
</dbReference>
<feature type="site" description="Catalytically relevant" evidence="5">
    <location>
        <position position="53"/>
    </location>
</feature>
<dbReference type="AlphaFoldDB" id="A0A1T4YYH4"/>
<dbReference type="RefSeq" id="WP_078815686.1">
    <property type="nucleotide sequence ID" value="NZ_FUYE01000021.1"/>
</dbReference>
<dbReference type="Pfam" id="PF00571">
    <property type="entry name" value="CBS"/>
    <property type="match status" value="2"/>
</dbReference>
<evidence type="ECO:0000256" key="2">
    <source>
        <dbReference type="ARBA" id="ARBA00022737"/>
    </source>
</evidence>
<evidence type="ECO:0000259" key="8">
    <source>
        <dbReference type="PROSITE" id="PS51464"/>
    </source>
</evidence>
<dbReference type="InterPro" id="IPR050986">
    <property type="entry name" value="GutQ/KpsF_isomerases"/>
</dbReference>
<dbReference type="PROSITE" id="PS51371">
    <property type="entry name" value="CBS"/>
    <property type="match status" value="2"/>
</dbReference>
<dbReference type="Pfam" id="PF01380">
    <property type="entry name" value="SIS"/>
    <property type="match status" value="1"/>
</dbReference>
<dbReference type="Gene3D" id="3.40.50.10490">
    <property type="entry name" value="Glucose-6-phosphate isomerase like protein, domain 1"/>
    <property type="match status" value="1"/>
</dbReference>
<feature type="domain" description="CBS" evidence="7">
    <location>
        <begin position="204"/>
        <end position="262"/>
    </location>
</feature>
<evidence type="ECO:0000256" key="1">
    <source>
        <dbReference type="ARBA" id="ARBA00008165"/>
    </source>
</evidence>
<feature type="domain" description="CBS" evidence="7">
    <location>
        <begin position="271"/>
        <end position="323"/>
    </location>
</feature>
<dbReference type="InterPro" id="IPR035474">
    <property type="entry name" value="SIS_Kpsf"/>
</dbReference>